<proteinExistence type="predicted"/>
<dbReference type="SUPFAM" id="SSF82185">
    <property type="entry name" value="Histone H3 K4-specific methyltransferase SET7/9 N-terminal domain"/>
    <property type="match status" value="1"/>
</dbReference>
<dbReference type="AlphaFoldDB" id="A0A512MH57"/>
<evidence type="ECO:0000256" key="1">
    <source>
        <dbReference type="SAM" id="SignalP"/>
    </source>
</evidence>
<dbReference type="Gene3D" id="2.20.110.10">
    <property type="entry name" value="Histone H3 K4-specific methyltransferase SET7/9 N-terminal domain"/>
    <property type="match status" value="1"/>
</dbReference>
<gene>
    <name evidence="2" type="ORF">BGE01nite_53560</name>
</gene>
<sequence length="130" mass="15047">MHRLLIALLLLAAPLPSMAADPAPAAAREVTYKELKWQDDVYFLEGKPYNGIARDKHKNGQLKGEYTLKEGRLHGVVKEWWDNGQLSTETHFENGQRHGLNRYWSKKGNLMKEQVYDHDKSVSEKHYDVE</sequence>
<keyword evidence="3" id="KW-1185">Reference proteome</keyword>
<evidence type="ECO:0008006" key="4">
    <source>
        <dbReference type="Google" id="ProtNLM"/>
    </source>
</evidence>
<keyword evidence="1" id="KW-0732">Signal</keyword>
<name>A0A512MH57_9BACT</name>
<feature type="signal peptide" evidence="1">
    <location>
        <begin position="1"/>
        <end position="19"/>
    </location>
</feature>
<dbReference type="EMBL" id="BKAG01000069">
    <property type="protein sequence ID" value="GEP46065.1"/>
    <property type="molecule type" value="Genomic_DNA"/>
</dbReference>
<reference evidence="2 3" key="1">
    <citation type="submission" date="2019-07" db="EMBL/GenBank/DDBJ databases">
        <title>Whole genome shotgun sequence of Brevifollis gellanilyticus NBRC 108608.</title>
        <authorList>
            <person name="Hosoyama A."/>
            <person name="Uohara A."/>
            <person name="Ohji S."/>
            <person name="Ichikawa N."/>
        </authorList>
    </citation>
    <scope>NUCLEOTIDE SEQUENCE [LARGE SCALE GENOMIC DNA]</scope>
    <source>
        <strain evidence="2 3">NBRC 108608</strain>
    </source>
</reference>
<evidence type="ECO:0000313" key="2">
    <source>
        <dbReference type="EMBL" id="GEP46065.1"/>
    </source>
</evidence>
<feature type="chain" id="PRO_5021829802" description="Toxin-antitoxin system YwqK family antitoxin" evidence="1">
    <location>
        <begin position="20"/>
        <end position="130"/>
    </location>
</feature>
<protein>
    <recommendedName>
        <fullName evidence="4">Toxin-antitoxin system YwqK family antitoxin</fullName>
    </recommendedName>
</protein>
<dbReference type="Proteomes" id="UP000321577">
    <property type="component" value="Unassembled WGS sequence"/>
</dbReference>
<accession>A0A512MH57</accession>
<dbReference type="Pfam" id="PF07661">
    <property type="entry name" value="MORN_2"/>
    <property type="match status" value="2"/>
</dbReference>
<organism evidence="2 3">
    <name type="scientific">Brevifollis gellanilyticus</name>
    <dbReference type="NCBI Taxonomy" id="748831"/>
    <lineage>
        <taxon>Bacteria</taxon>
        <taxon>Pseudomonadati</taxon>
        <taxon>Verrucomicrobiota</taxon>
        <taxon>Verrucomicrobiia</taxon>
        <taxon>Verrucomicrobiales</taxon>
        <taxon>Verrucomicrobiaceae</taxon>
    </lineage>
</organism>
<dbReference type="RefSeq" id="WP_170267090.1">
    <property type="nucleotide sequence ID" value="NZ_BKAG01000069.1"/>
</dbReference>
<evidence type="ECO:0000313" key="3">
    <source>
        <dbReference type="Proteomes" id="UP000321577"/>
    </source>
</evidence>
<dbReference type="InterPro" id="IPR011652">
    <property type="entry name" value="MORN_2"/>
</dbReference>
<comment type="caution">
    <text evidence="2">The sequence shown here is derived from an EMBL/GenBank/DDBJ whole genome shotgun (WGS) entry which is preliminary data.</text>
</comment>